<evidence type="ECO:0008006" key="9">
    <source>
        <dbReference type="Google" id="ProtNLM"/>
    </source>
</evidence>
<keyword evidence="2" id="KW-0880">Kelch repeat</keyword>
<keyword evidence="8" id="KW-1185">Reference proteome</keyword>
<organism evidence="7 8">
    <name type="scientific">Lentinula raphanica</name>
    <dbReference type="NCBI Taxonomy" id="153919"/>
    <lineage>
        <taxon>Eukaryota</taxon>
        <taxon>Fungi</taxon>
        <taxon>Dikarya</taxon>
        <taxon>Basidiomycota</taxon>
        <taxon>Agaricomycotina</taxon>
        <taxon>Agaricomycetes</taxon>
        <taxon>Agaricomycetidae</taxon>
        <taxon>Agaricales</taxon>
        <taxon>Marasmiineae</taxon>
        <taxon>Omphalotaceae</taxon>
        <taxon>Lentinula</taxon>
    </lineage>
</organism>
<dbReference type="EMBL" id="MU806879">
    <property type="protein sequence ID" value="KAJ3832701.1"/>
    <property type="molecule type" value="Genomic_DNA"/>
</dbReference>
<feature type="compositionally biased region" description="Polar residues" evidence="6">
    <location>
        <begin position="75"/>
        <end position="84"/>
    </location>
</feature>
<reference evidence="7" key="1">
    <citation type="submission" date="2022-08" db="EMBL/GenBank/DDBJ databases">
        <authorList>
            <consortium name="DOE Joint Genome Institute"/>
            <person name="Min B."/>
            <person name="Riley R."/>
            <person name="Sierra-Patev S."/>
            <person name="Naranjo-Ortiz M."/>
            <person name="Looney B."/>
            <person name="Konkel Z."/>
            <person name="Slot J.C."/>
            <person name="Sakamoto Y."/>
            <person name="Steenwyk J.L."/>
            <person name="Rokas A."/>
            <person name="Carro J."/>
            <person name="Camarero S."/>
            <person name="Ferreira P."/>
            <person name="Molpeceres G."/>
            <person name="Ruiz-Duenas F.J."/>
            <person name="Serrano A."/>
            <person name="Henrissat B."/>
            <person name="Drula E."/>
            <person name="Hughes K.W."/>
            <person name="Mata J.L."/>
            <person name="Ishikawa N.K."/>
            <person name="Vargas-Isla R."/>
            <person name="Ushijima S."/>
            <person name="Smith C.A."/>
            <person name="Ahrendt S."/>
            <person name="Andreopoulos W."/>
            <person name="He G."/>
            <person name="Labutti K."/>
            <person name="Lipzen A."/>
            <person name="Ng V."/>
            <person name="Sandor L."/>
            <person name="Barry K."/>
            <person name="Martinez A.T."/>
            <person name="Xiao Y."/>
            <person name="Gibbons J.G."/>
            <person name="Terashima K."/>
            <person name="Hibbett D.S."/>
            <person name="Grigoriev I.V."/>
        </authorList>
    </citation>
    <scope>NUCLEOTIDE SEQUENCE</scope>
    <source>
        <strain evidence="7">TFB9207</strain>
    </source>
</reference>
<evidence type="ECO:0000256" key="2">
    <source>
        <dbReference type="ARBA" id="ARBA00022441"/>
    </source>
</evidence>
<evidence type="ECO:0000256" key="3">
    <source>
        <dbReference type="ARBA" id="ARBA00022490"/>
    </source>
</evidence>
<dbReference type="AlphaFoldDB" id="A0AA38NY78"/>
<keyword evidence="4" id="KW-0677">Repeat</keyword>
<evidence type="ECO:0000256" key="1">
    <source>
        <dbReference type="ARBA" id="ARBA00004496"/>
    </source>
</evidence>
<dbReference type="PANTHER" id="PTHR46647">
    <property type="entry name" value="RAB9 EFFECTOR PROTEIN WITH KELCH MOTIFS"/>
    <property type="match status" value="1"/>
</dbReference>
<feature type="compositionally biased region" description="Low complexity" evidence="6">
    <location>
        <begin position="60"/>
        <end position="74"/>
    </location>
</feature>
<evidence type="ECO:0000256" key="4">
    <source>
        <dbReference type="ARBA" id="ARBA00022737"/>
    </source>
</evidence>
<accession>A0AA38NY78</accession>
<feature type="compositionally biased region" description="Low complexity" evidence="6">
    <location>
        <begin position="87"/>
        <end position="100"/>
    </location>
</feature>
<proteinExistence type="predicted"/>
<name>A0AA38NY78_9AGAR</name>
<dbReference type="PANTHER" id="PTHR46647:SF1">
    <property type="entry name" value="RAB9 EFFECTOR PROTEIN WITH KELCH MOTIFS"/>
    <property type="match status" value="1"/>
</dbReference>
<evidence type="ECO:0000313" key="7">
    <source>
        <dbReference type="EMBL" id="KAJ3832701.1"/>
    </source>
</evidence>
<feature type="region of interest" description="Disordered" evidence="6">
    <location>
        <begin position="1"/>
        <end position="113"/>
    </location>
</feature>
<dbReference type="FunFam" id="2.120.10.80:FF:000049">
    <property type="entry name" value="Cell polarity protein (Tea1)"/>
    <property type="match status" value="1"/>
</dbReference>
<comment type="caution">
    <text evidence="7">The sequence shown here is derived from an EMBL/GenBank/DDBJ whole genome shotgun (WGS) entry which is preliminary data.</text>
</comment>
<evidence type="ECO:0000256" key="5">
    <source>
        <dbReference type="ARBA" id="ARBA00023054"/>
    </source>
</evidence>
<dbReference type="InterPro" id="IPR015915">
    <property type="entry name" value="Kelch-typ_b-propeller"/>
</dbReference>
<gene>
    <name evidence="7" type="ORF">F5878DRAFT_446781</name>
</gene>
<dbReference type="Gene3D" id="2.120.10.80">
    <property type="entry name" value="Kelch-type beta propeller"/>
    <property type="match status" value="1"/>
</dbReference>
<keyword evidence="5" id="KW-0175">Coiled coil</keyword>
<evidence type="ECO:0000313" key="8">
    <source>
        <dbReference type="Proteomes" id="UP001163846"/>
    </source>
</evidence>
<evidence type="ECO:0000256" key="6">
    <source>
        <dbReference type="SAM" id="MobiDB-lite"/>
    </source>
</evidence>
<dbReference type="Proteomes" id="UP001163846">
    <property type="component" value="Unassembled WGS sequence"/>
</dbReference>
<feature type="compositionally biased region" description="Polar residues" evidence="6">
    <location>
        <begin position="20"/>
        <end position="35"/>
    </location>
</feature>
<feature type="compositionally biased region" description="Polar residues" evidence="6">
    <location>
        <begin position="50"/>
        <end position="59"/>
    </location>
</feature>
<dbReference type="InterPro" id="IPR052124">
    <property type="entry name" value="Rab9_kelch_effector"/>
</dbReference>
<dbReference type="SUPFAM" id="SSF117281">
    <property type="entry name" value="Kelch motif"/>
    <property type="match status" value="1"/>
</dbReference>
<keyword evidence="3" id="KW-0963">Cytoplasm</keyword>
<dbReference type="Pfam" id="PF24681">
    <property type="entry name" value="Kelch_KLHDC2_KLHL20_DRC7"/>
    <property type="match status" value="1"/>
</dbReference>
<protein>
    <recommendedName>
        <fullName evidence="9">Galactose oxidase</fullName>
    </recommendedName>
</protein>
<sequence>MSFFSRKNHPPAQNAPAVTPATTPSQALAQMSGSASKDGGIAMQQQQQMGSLRNENPLDSVSGSAGSNGGSTSSPAQQRLQNPSGPVPNQSQPAQQQPSQAPRPSPPSYPWSARRLVLPPPVVLNKPGIVPPTNPSPPPFPRYGHALSATATNAGELYLFGGLVRESARNDLYLVHARELSATLLQTGGEVPSPRVGHASATVSNILIVWGGDTKTDPKTRQSDKQDDGLYLLNLVSREWTRVTVSGPGPVGRYGHAVTMAHTTKFIIFGGHVDGEFLNDLWSFDLNSLRTRPAWELIEPTSPERPAQRTGHVCVNYGDRILIFGGTDGQYHYNDTWSFDLNTRKWSELTCIGFIPASREGHAAALVDDVIYIFGGRGVDGKDLNDLAAFKLSNQRWYMFQNMGPAPDAWYSWT</sequence>
<comment type="subcellular location">
    <subcellularLocation>
        <location evidence="1">Cytoplasm</location>
    </subcellularLocation>
</comment>
<dbReference type="GO" id="GO:0005737">
    <property type="term" value="C:cytoplasm"/>
    <property type="evidence" value="ECO:0007669"/>
    <property type="project" value="UniProtKB-SubCell"/>
</dbReference>